<dbReference type="HOGENOM" id="CLU_2733211_0_0_11"/>
<evidence type="ECO:0000313" key="2">
    <source>
        <dbReference type="Proteomes" id="UP000014809"/>
    </source>
</evidence>
<sequence length="71" mass="6935">MALALSPTYAVPSDGWLTSCQLLIDPQTAASAEEISASDNVGVAGVSLVPASALSALSAPSAPSDCCPSVT</sequence>
<dbReference type="Proteomes" id="UP000014809">
    <property type="component" value="Chromosome"/>
</dbReference>
<evidence type="ECO:0000313" key="1">
    <source>
        <dbReference type="EMBL" id="AGP31754.1"/>
    </source>
</evidence>
<accession>S4XGP5</accession>
<name>S4XGP5_9CORY</name>
<organism evidence="1 2">
    <name type="scientific">Corynebacterium terpenotabidum Y-11</name>
    <dbReference type="NCBI Taxonomy" id="1200352"/>
    <lineage>
        <taxon>Bacteria</taxon>
        <taxon>Bacillati</taxon>
        <taxon>Actinomycetota</taxon>
        <taxon>Actinomycetes</taxon>
        <taxon>Mycobacteriales</taxon>
        <taxon>Corynebacteriaceae</taxon>
        <taxon>Corynebacterium</taxon>
    </lineage>
</organism>
<protein>
    <submittedName>
        <fullName evidence="1">Uncharacterized protein</fullName>
    </submittedName>
</protein>
<proteinExistence type="predicted"/>
<reference evidence="1 2" key="1">
    <citation type="submission" date="2012-06" db="EMBL/GenBank/DDBJ databases">
        <title>Complete genome sequence of Corynebacterium terpenotabidum Y-11 (=DSM 44721).</title>
        <authorList>
            <person name="Ruckert C."/>
            <person name="Albersmeier A."/>
            <person name="Al-Dilaimi A."/>
            <person name="Szczepanowski R."/>
            <person name="Kalinowski J."/>
        </authorList>
    </citation>
    <scope>NUCLEOTIDE SEQUENCE [LARGE SCALE GENOMIC DNA]</scope>
    <source>
        <strain evidence="1 2">Y-11</strain>
    </source>
</reference>
<gene>
    <name evidence="1" type="ORF">A606_10575</name>
</gene>
<dbReference type="EMBL" id="CP003696">
    <property type="protein sequence ID" value="AGP31754.1"/>
    <property type="molecule type" value="Genomic_DNA"/>
</dbReference>
<dbReference type="KEGG" id="cter:A606_10575"/>
<dbReference type="AlphaFoldDB" id="S4XGP5"/>
<keyword evidence="2" id="KW-1185">Reference proteome</keyword>